<feature type="repeat" description="HEAT" evidence="3">
    <location>
        <begin position="278"/>
        <end position="316"/>
    </location>
</feature>
<organism evidence="5">
    <name type="scientific">Cryptomonas curvata</name>
    <dbReference type="NCBI Taxonomy" id="233186"/>
    <lineage>
        <taxon>Eukaryota</taxon>
        <taxon>Cryptophyceae</taxon>
        <taxon>Cryptomonadales</taxon>
        <taxon>Cryptomonadaceae</taxon>
        <taxon>Cryptomonas</taxon>
    </lineage>
</organism>
<dbReference type="Pfam" id="PF22646">
    <property type="entry name" value="PPP2R1A-like_HEAT"/>
    <property type="match status" value="1"/>
</dbReference>
<dbReference type="InterPro" id="IPR000357">
    <property type="entry name" value="HEAT"/>
</dbReference>
<evidence type="ECO:0000256" key="1">
    <source>
        <dbReference type="ARBA" id="ARBA00022737"/>
    </source>
</evidence>
<dbReference type="PANTHER" id="PTHR10648:SF4">
    <property type="entry name" value="PROTEIN PHOSPHATASE 2 (FORMERLY 2A), REGULATORY SUBUNIT A, BETA ISOFORM-RELATED"/>
    <property type="match status" value="1"/>
</dbReference>
<dbReference type="InterPro" id="IPR051023">
    <property type="entry name" value="PP2A_Regulatory_Subunit_A"/>
</dbReference>
<protein>
    <recommendedName>
        <fullName evidence="4">Phosphatase PP2A regulatory subunit A/Splicing factor 3B subunit 1-like HEAT repeat domain-containing protein</fullName>
    </recommendedName>
</protein>
<feature type="repeat" description="HEAT" evidence="3">
    <location>
        <begin position="200"/>
        <end position="237"/>
    </location>
</feature>
<dbReference type="PROSITE" id="PS50077">
    <property type="entry name" value="HEAT_REPEAT"/>
    <property type="match status" value="6"/>
</dbReference>
<evidence type="ECO:0000313" key="6">
    <source>
        <dbReference type="EMBL" id="CAD8661740.1"/>
    </source>
</evidence>
<name>A0A6T8EM82_9CRYP</name>
<dbReference type="InterPro" id="IPR011989">
    <property type="entry name" value="ARM-like"/>
</dbReference>
<dbReference type="InterPro" id="IPR054573">
    <property type="entry name" value="PP2A/SF3B1-like_HEAT"/>
</dbReference>
<sequence>MAGLDPFGLLVEELKSDEIQDQLAAAKRLNTIALNMGPDRCRSQLLPFLRLGVDEYTDEILMAIAEGAGNLVPAVGGGDYAHLLLPLLEALAEKEETLVRAKAVDSVVTVGKAMPPSTIQAELAPLVKRLAGAEFFPSKISAAGLFASIYPTTSPAQRSALRKLFDGLAKDEMPMVRSAAFAHMPALAAVVEKDVLMTEISPLFNELASDLQESVREMALENMVKMVKRLTPEEAVQIFGKFFDGLAAERCSSMRVHKATHFVELVGALHPVRNIRDQVPLYVALLANDGETEVRNAAAKNLGTFCAKLDKATILSGILPVLRELTQPPAGQTAQASFAQNQLVREHIAEHLSSLAPILERDSTIKEILPLIKVFLADDLIEIKRKALASLGPVVETLGPEQTEALLLPDVIRMSEDPQWRVRLSVVETLPVYATHLGMDMFNNLMREIQIRALGDGVAHIRERAVQNLERLSAVFGAHGAQWTEEQLLPCILDAAKNSGPSGYLGRITALQAAARLADVLPARVTTEVLVPQVVVPLSQDPVANVRIAAAQALRRISSCLSGEQRAFVNTTIRPMLQDLAKDSDPDVKYLCESAN</sequence>
<dbReference type="EMBL" id="HBEZ01059081">
    <property type="protein sequence ID" value="CAD8661727.1"/>
    <property type="molecule type" value="Transcribed_RNA"/>
</dbReference>
<evidence type="ECO:0000256" key="2">
    <source>
        <dbReference type="ARBA" id="ARBA00038332"/>
    </source>
</evidence>
<keyword evidence="1" id="KW-0677">Repeat</keyword>
<comment type="similarity">
    <text evidence="2">Belongs to the phosphatase 2A regulatory subunit A family.</text>
</comment>
<dbReference type="Gene3D" id="1.25.10.10">
    <property type="entry name" value="Leucine-rich Repeat Variant"/>
    <property type="match status" value="1"/>
</dbReference>
<dbReference type="AlphaFoldDB" id="A0A6T8EM82"/>
<dbReference type="InterPro" id="IPR021133">
    <property type="entry name" value="HEAT_type_2"/>
</dbReference>
<dbReference type="PANTHER" id="PTHR10648">
    <property type="entry name" value="SERINE/THREONINE-PROTEIN PHOSPHATASE PP2A 65 KDA REGULATORY SUBUNIT"/>
    <property type="match status" value="1"/>
</dbReference>
<evidence type="ECO:0000259" key="4">
    <source>
        <dbReference type="Pfam" id="PF22646"/>
    </source>
</evidence>
<dbReference type="SUPFAM" id="SSF48371">
    <property type="entry name" value="ARM repeat"/>
    <property type="match status" value="1"/>
</dbReference>
<evidence type="ECO:0000256" key="3">
    <source>
        <dbReference type="PROSITE-ProRule" id="PRU00103"/>
    </source>
</evidence>
<feature type="repeat" description="HEAT" evidence="3">
    <location>
        <begin position="84"/>
        <end position="122"/>
    </location>
</feature>
<proteinExistence type="inferred from homology"/>
<feature type="repeat" description="HEAT" evidence="3">
    <location>
        <begin position="407"/>
        <end position="445"/>
    </location>
</feature>
<dbReference type="GO" id="GO:0005829">
    <property type="term" value="C:cytosol"/>
    <property type="evidence" value="ECO:0007669"/>
    <property type="project" value="TreeGrafter"/>
</dbReference>
<gene>
    <name evidence="5" type="ORF">CCUR1050_LOCUS32409</name>
    <name evidence="6" type="ORF">CCUR1050_LOCUS32413</name>
</gene>
<feature type="domain" description="Phosphatase PP2A regulatory subunit A/Splicing factor 3B subunit 1-like HEAT repeat" evidence="4">
    <location>
        <begin position="279"/>
        <end position="327"/>
    </location>
</feature>
<dbReference type="EMBL" id="HBEZ01059092">
    <property type="protein sequence ID" value="CAD8661740.1"/>
    <property type="molecule type" value="Transcribed_RNA"/>
</dbReference>
<dbReference type="GO" id="GO:0019888">
    <property type="term" value="F:protein phosphatase regulator activity"/>
    <property type="evidence" value="ECO:0007669"/>
    <property type="project" value="TreeGrafter"/>
</dbReference>
<accession>A0A6T8EM82</accession>
<dbReference type="InterPro" id="IPR016024">
    <property type="entry name" value="ARM-type_fold"/>
</dbReference>
<feature type="repeat" description="HEAT" evidence="3">
    <location>
        <begin position="530"/>
        <end position="565"/>
    </location>
</feature>
<dbReference type="GO" id="GO:0005634">
    <property type="term" value="C:nucleus"/>
    <property type="evidence" value="ECO:0007669"/>
    <property type="project" value="TreeGrafter"/>
</dbReference>
<dbReference type="Pfam" id="PF02985">
    <property type="entry name" value="HEAT"/>
    <property type="match status" value="1"/>
</dbReference>
<evidence type="ECO:0000313" key="5">
    <source>
        <dbReference type="EMBL" id="CAD8661727.1"/>
    </source>
</evidence>
<dbReference type="GO" id="GO:0000159">
    <property type="term" value="C:protein phosphatase type 2A complex"/>
    <property type="evidence" value="ECO:0007669"/>
    <property type="project" value="TreeGrafter"/>
</dbReference>
<reference evidence="5" key="1">
    <citation type="submission" date="2021-01" db="EMBL/GenBank/DDBJ databases">
        <authorList>
            <person name="Corre E."/>
            <person name="Pelletier E."/>
            <person name="Niang G."/>
            <person name="Scheremetjew M."/>
            <person name="Finn R."/>
            <person name="Kale V."/>
            <person name="Holt S."/>
            <person name="Cochrane G."/>
            <person name="Meng A."/>
            <person name="Brown T."/>
            <person name="Cohen L."/>
        </authorList>
    </citation>
    <scope>NUCLEOTIDE SEQUENCE</scope>
    <source>
        <strain evidence="5">CCAP979/52</strain>
    </source>
</reference>
<feature type="repeat" description="HEAT" evidence="3">
    <location>
        <begin position="368"/>
        <end position="406"/>
    </location>
</feature>